<dbReference type="RefSeq" id="WP_084430899.1">
    <property type="nucleotide sequence ID" value="NZ_FWXV01000007.1"/>
</dbReference>
<dbReference type="InterPro" id="IPR029044">
    <property type="entry name" value="Nucleotide-diphossugar_trans"/>
</dbReference>
<dbReference type="Pfam" id="PF00535">
    <property type="entry name" value="Glycos_transf_2"/>
    <property type="match status" value="1"/>
</dbReference>
<dbReference type="EMBL" id="FWXV01000007">
    <property type="protein sequence ID" value="SMD21668.1"/>
    <property type="molecule type" value="Genomic_DNA"/>
</dbReference>
<name>A0A1Y5Y0K6_KIBAR</name>
<dbReference type="AlphaFoldDB" id="A0A1Y5Y0K6"/>
<protein>
    <submittedName>
        <fullName evidence="2">Glycosyltransferase involved in cell wall bisynthesis</fullName>
    </submittedName>
</protein>
<reference evidence="2 3" key="1">
    <citation type="submission" date="2017-04" db="EMBL/GenBank/DDBJ databases">
        <authorList>
            <person name="Afonso C.L."/>
            <person name="Miller P.J."/>
            <person name="Scott M.A."/>
            <person name="Spackman E."/>
            <person name="Goraichik I."/>
            <person name="Dimitrov K.M."/>
            <person name="Suarez D.L."/>
            <person name="Swayne D.E."/>
        </authorList>
    </citation>
    <scope>NUCLEOTIDE SEQUENCE [LARGE SCALE GENOMIC DNA]</scope>
    <source>
        <strain evidence="2 3">DSM 43828</strain>
    </source>
</reference>
<dbReference type="PANTHER" id="PTHR10859">
    <property type="entry name" value="GLYCOSYL TRANSFERASE"/>
    <property type="match status" value="1"/>
</dbReference>
<dbReference type="Gene3D" id="3.90.550.10">
    <property type="entry name" value="Spore Coat Polysaccharide Biosynthesis Protein SpsA, Chain A"/>
    <property type="match status" value="1"/>
</dbReference>
<evidence type="ECO:0000259" key="1">
    <source>
        <dbReference type="Pfam" id="PF00535"/>
    </source>
</evidence>
<feature type="domain" description="Glycosyltransferase 2-like" evidence="1">
    <location>
        <begin position="5"/>
        <end position="140"/>
    </location>
</feature>
<dbReference type="GO" id="GO:0016740">
    <property type="term" value="F:transferase activity"/>
    <property type="evidence" value="ECO:0007669"/>
    <property type="project" value="UniProtKB-KW"/>
</dbReference>
<dbReference type="GO" id="GO:0006487">
    <property type="term" value="P:protein N-linked glycosylation"/>
    <property type="evidence" value="ECO:0007669"/>
    <property type="project" value="TreeGrafter"/>
</dbReference>
<accession>A0A1Y5Y0K6</accession>
<dbReference type="Proteomes" id="UP000192674">
    <property type="component" value="Unassembled WGS sequence"/>
</dbReference>
<dbReference type="InterPro" id="IPR001173">
    <property type="entry name" value="Glyco_trans_2-like"/>
</dbReference>
<dbReference type="PANTHER" id="PTHR10859:SF91">
    <property type="entry name" value="DOLICHYL-PHOSPHATE BETA-GLUCOSYLTRANSFERASE"/>
    <property type="match status" value="1"/>
</dbReference>
<keyword evidence="2" id="KW-0808">Transferase</keyword>
<keyword evidence="3" id="KW-1185">Reference proteome</keyword>
<evidence type="ECO:0000313" key="2">
    <source>
        <dbReference type="EMBL" id="SMD21668.1"/>
    </source>
</evidence>
<evidence type="ECO:0000313" key="3">
    <source>
        <dbReference type="Proteomes" id="UP000192674"/>
    </source>
</evidence>
<organism evidence="2 3">
    <name type="scientific">Kibdelosporangium aridum</name>
    <dbReference type="NCBI Taxonomy" id="2030"/>
    <lineage>
        <taxon>Bacteria</taxon>
        <taxon>Bacillati</taxon>
        <taxon>Actinomycetota</taxon>
        <taxon>Actinomycetes</taxon>
        <taxon>Pseudonocardiales</taxon>
        <taxon>Pseudonocardiaceae</taxon>
        <taxon>Kibdelosporangium</taxon>
    </lineage>
</organism>
<dbReference type="OrthoDB" id="2369748at2"/>
<proteinExistence type="predicted"/>
<dbReference type="SUPFAM" id="SSF53448">
    <property type="entry name" value="Nucleotide-diphospho-sugar transferases"/>
    <property type="match status" value="1"/>
</dbReference>
<gene>
    <name evidence="2" type="ORF">SAMN05661093_06951</name>
</gene>
<sequence length="261" mass="28158">MTLLSIVVPVRNEESRLPNTLRGLTEALAGITKSAEIVVVDNASTDGSVDIVKRFQQHRYQSGAVPIRLVRCAQLGKGAAVRAGVLESDSAYVGFCDADLATDMAALEPTLLQLGAGVNVVVGSRAHPSSIVKARHSVLRQAGAWVFRRAANGFVPGVADTQCGYKFFDRATANAVFRPLRTLGFAFDVELLARAQRIGAVIFELPVHWHDVPGSTFHPLRDGYRSFSALARMRSILAQQQETGPELDEVRPVTTPIAEVA</sequence>